<dbReference type="InterPro" id="IPR036265">
    <property type="entry name" value="HIT-like_sf"/>
</dbReference>
<dbReference type="PANTHER" id="PTHR46648">
    <property type="entry name" value="HIT FAMILY PROTEIN 1"/>
    <property type="match status" value="1"/>
</dbReference>
<dbReference type="Gene3D" id="3.30.428.10">
    <property type="entry name" value="HIT-like"/>
    <property type="match status" value="1"/>
</dbReference>
<organism evidence="5 6">
    <name type="scientific">Natronolimnobius baerhuensis</name>
    <dbReference type="NCBI Taxonomy" id="253108"/>
    <lineage>
        <taxon>Archaea</taxon>
        <taxon>Methanobacteriati</taxon>
        <taxon>Methanobacteriota</taxon>
        <taxon>Stenosarchaea group</taxon>
        <taxon>Halobacteria</taxon>
        <taxon>Halobacteriales</taxon>
        <taxon>Natrialbaceae</taxon>
        <taxon>Natronolimnobius</taxon>
    </lineage>
</organism>
<dbReference type="Pfam" id="PF01230">
    <property type="entry name" value="HIT"/>
    <property type="match status" value="1"/>
</dbReference>
<reference evidence="5 6" key="1">
    <citation type="submission" date="2017-02" db="EMBL/GenBank/DDBJ databases">
        <title>Natronthermophilus aegyptiacus gen. nov.,sp. nov., an aerobic, extremely halophilic alkalithermophilic archaeon isolated from the athalassohaline Wadi An Natrun, Egypt.</title>
        <authorList>
            <person name="Zhao B."/>
        </authorList>
    </citation>
    <scope>NUCLEOTIDE SEQUENCE [LARGE SCALE GENOMIC DNA]</scope>
    <source>
        <strain evidence="5 6">CGMCC 1.3597</strain>
    </source>
</reference>
<keyword evidence="6" id="KW-1185">Reference proteome</keyword>
<evidence type="ECO:0000313" key="5">
    <source>
        <dbReference type="EMBL" id="OVE84194.1"/>
    </source>
</evidence>
<dbReference type="CDD" id="cd01277">
    <property type="entry name" value="HINT_subgroup"/>
    <property type="match status" value="1"/>
</dbReference>
<evidence type="ECO:0000256" key="3">
    <source>
        <dbReference type="PROSITE-ProRule" id="PRU00464"/>
    </source>
</evidence>
<dbReference type="Proteomes" id="UP000196084">
    <property type="component" value="Unassembled WGS sequence"/>
</dbReference>
<dbReference type="OrthoDB" id="26806at2157"/>
<name>A0A202E7K5_9EURY</name>
<dbReference type="InterPro" id="IPR011146">
    <property type="entry name" value="HIT-like"/>
</dbReference>
<sequence>MSDCIFCDIVDEEESTHRIYEDEESLAFLDIEPTNPGHVLVVPTAHYETLTDMEETFVGSVFQTAWRIADAIESACNPDGINIVQSNGTAAGQEIFHAHVHVVPRYEDDDVTLHWASGDSTEKSNQEVAAALRSEL</sequence>
<accession>A0A202E7K5</accession>
<proteinExistence type="predicted"/>
<protein>
    <submittedName>
        <fullName evidence="5">Diadenosine tetraphosphate hydrolase</fullName>
    </submittedName>
</protein>
<gene>
    <name evidence="5" type="ORF">B2G88_07165</name>
</gene>
<dbReference type="AlphaFoldDB" id="A0A202E7K5"/>
<comment type="caution">
    <text evidence="5">The sequence shown here is derived from an EMBL/GenBank/DDBJ whole genome shotgun (WGS) entry which is preliminary data.</text>
</comment>
<feature type="active site" description="Tele-AMP-histidine intermediate" evidence="1">
    <location>
        <position position="99"/>
    </location>
</feature>
<evidence type="ECO:0000259" key="4">
    <source>
        <dbReference type="PROSITE" id="PS51084"/>
    </source>
</evidence>
<dbReference type="PANTHER" id="PTHR46648:SF1">
    <property type="entry name" value="ADENOSINE 5'-MONOPHOSPHORAMIDASE HNT1"/>
    <property type="match status" value="1"/>
</dbReference>
<dbReference type="PRINTS" id="PR00332">
    <property type="entry name" value="HISTRIAD"/>
</dbReference>
<keyword evidence="5" id="KW-0378">Hydrolase</keyword>
<dbReference type="InterPro" id="IPR039384">
    <property type="entry name" value="HINT"/>
</dbReference>
<dbReference type="GO" id="GO:0016787">
    <property type="term" value="F:hydrolase activity"/>
    <property type="evidence" value="ECO:0007669"/>
    <property type="project" value="UniProtKB-KW"/>
</dbReference>
<dbReference type="SUPFAM" id="SSF54197">
    <property type="entry name" value="HIT-like"/>
    <property type="match status" value="1"/>
</dbReference>
<dbReference type="PROSITE" id="PS51084">
    <property type="entry name" value="HIT_2"/>
    <property type="match status" value="1"/>
</dbReference>
<evidence type="ECO:0000256" key="1">
    <source>
        <dbReference type="PIRSR" id="PIRSR601310-1"/>
    </source>
</evidence>
<dbReference type="InterPro" id="IPR001310">
    <property type="entry name" value="Histidine_triad_HIT"/>
</dbReference>
<evidence type="ECO:0000313" key="6">
    <source>
        <dbReference type="Proteomes" id="UP000196084"/>
    </source>
</evidence>
<dbReference type="EMBL" id="MWPH01000002">
    <property type="protein sequence ID" value="OVE84194.1"/>
    <property type="molecule type" value="Genomic_DNA"/>
</dbReference>
<evidence type="ECO:0000256" key="2">
    <source>
        <dbReference type="PIRSR" id="PIRSR601310-3"/>
    </source>
</evidence>
<feature type="short sequence motif" description="Histidine triad motif" evidence="2 3">
    <location>
        <begin position="97"/>
        <end position="101"/>
    </location>
</feature>
<dbReference type="RefSeq" id="WP_054863387.1">
    <property type="nucleotide sequence ID" value="NZ_MWPH01000002.1"/>
</dbReference>
<feature type="domain" description="HIT" evidence="4">
    <location>
        <begin position="5"/>
        <end position="113"/>
    </location>
</feature>
<dbReference type="GO" id="GO:0009117">
    <property type="term" value="P:nucleotide metabolic process"/>
    <property type="evidence" value="ECO:0007669"/>
    <property type="project" value="TreeGrafter"/>
</dbReference>